<dbReference type="OMA" id="IDERSIC"/>
<dbReference type="PROSITE" id="PS00135">
    <property type="entry name" value="TRYPSIN_SER"/>
    <property type="match status" value="1"/>
</dbReference>
<dbReference type="SUPFAM" id="SSF50494">
    <property type="entry name" value="Trypsin-like serine proteases"/>
    <property type="match status" value="1"/>
</dbReference>
<dbReference type="InterPro" id="IPR001314">
    <property type="entry name" value="Peptidase_S1A"/>
</dbReference>
<dbReference type="GO" id="GO:0005576">
    <property type="term" value="C:extracellular region"/>
    <property type="evidence" value="ECO:0007669"/>
    <property type="project" value="UniProtKB-SubCell"/>
</dbReference>
<keyword evidence="8" id="KW-0732">Signal</keyword>
<reference evidence="10" key="1">
    <citation type="submission" date="2018-04" db="EMBL/GenBank/DDBJ databases">
        <authorList>
            <person name="Go L.Y."/>
            <person name="Mitchell J.A."/>
        </authorList>
    </citation>
    <scope>NUCLEOTIDE SEQUENCE</scope>
    <source>
        <tissue evidence="10">Whole organism</tissue>
    </source>
</reference>
<dbReference type="PROSITE" id="PS00134">
    <property type="entry name" value="TRYPSIN_HIS"/>
    <property type="match status" value="1"/>
</dbReference>
<gene>
    <name evidence="10" type="primary">CSON002083</name>
</gene>
<evidence type="ECO:0000256" key="6">
    <source>
        <dbReference type="ARBA" id="ARBA00024195"/>
    </source>
</evidence>
<dbReference type="PANTHER" id="PTHR24252:SF7">
    <property type="entry name" value="HYALIN"/>
    <property type="match status" value="1"/>
</dbReference>
<dbReference type="SMART" id="SM00020">
    <property type="entry name" value="Tryp_SPc"/>
    <property type="match status" value="1"/>
</dbReference>
<dbReference type="InterPro" id="IPR018114">
    <property type="entry name" value="TRYPSIN_HIS"/>
</dbReference>
<dbReference type="AlphaFoldDB" id="A0A336KZY1"/>
<dbReference type="InterPro" id="IPR043504">
    <property type="entry name" value="Peptidase_S1_PA_chymotrypsin"/>
</dbReference>
<dbReference type="Gene3D" id="2.40.10.10">
    <property type="entry name" value="Trypsin-like serine proteases"/>
    <property type="match status" value="2"/>
</dbReference>
<dbReference type="InterPro" id="IPR001254">
    <property type="entry name" value="Trypsin_dom"/>
</dbReference>
<keyword evidence="2 7" id="KW-0645">Protease</keyword>
<name>A0A336KZY1_CULSO</name>
<dbReference type="PROSITE" id="PS50240">
    <property type="entry name" value="TRYPSIN_DOM"/>
    <property type="match status" value="1"/>
</dbReference>
<dbReference type="GO" id="GO:0004252">
    <property type="term" value="F:serine-type endopeptidase activity"/>
    <property type="evidence" value="ECO:0007669"/>
    <property type="project" value="InterPro"/>
</dbReference>
<dbReference type="Pfam" id="PF00089">
    <property type="entry name" value="Trypsin"/>
    <property type="match status" value="1"/>
</dbReference>
<accession>A0A336KZY1</accession>
<evidence type="ECO:0000256" key="8">
    <source>
        <dbReference type="SAM" id="SignalP"/>
    </source>
</evidence>
<comment type="similarity">
    <text evidence="6">Belongs to the peptidase S1 family. CLIP subfamily.</text>
</comment>
<protein>
    <submittedName>
        <fullName evidence="10">CSON002083 protein</fullName>
    </submittedName>
</protein>
<evidence type="ECO:0000256" key="5">
    <source>
        <dbReference type="ARBA" id="ARBA00023157"/>
    </source>
</evidence>
<dbReference type="InterPro" id="IPR009003">
    <property type="entry name" value="Peptidase_S1_PA"/>
</dbReference>
<evidence type="ECO:0000256" key="1">
    <source>
        <dbReference type="ARBA" id="ARBA00004239"/>
    </source>
</evidence>
<dbReference type="EMBL" id="UFQT01001346">
    <property type="protein sequence ID" value="SSX30126.1"/>
    <property type="molecule type" value="Genomic_DNA"/>
</dbReference>
<dbReference type="PANTHER" id="PTHR24252">
    <property type="entry name" value="ACROSIN-RELATED"/>
    <property type="match status" value="1"/>
</dbReference>
<dbReference type="InterPro" id="IPR033116">
    <property type="entry name" value="TRYPSIN_SER"/>
</dbReference>
<evidence type="ECO:0000259" key="9">
    <source>
        <dbReference type="PROSITE" id="PS50240"/>
    </source>
</evidence>
<keyword evidence="3 7" id="KW-0378">Hydrolase</keyword>
<keyword evidence="5" id="KW-1015">Disulfide bond</keyword>
<evidence type="ECO:0000256" key="2">
    <source>
        <dbReference type="ARBA" id="ARBA00022670"/>
    </source>
</evidence>
<feature type="signal peptide" evidence="8">
    <location>
        <begin position="1"/>
        <end position="18"/>
    </location>
</feature>
<evidence type="ECO:0000313" key="10">
    <source>
        <dbReference type="EMBL" id="SSX10440.1"/>
    </source>
</evidence>
<proteinExistence type="inferred from homology"/>
<dbReference type="VEuPathDB" id="VectorBase:CSON002083"/>
<dbReference type="EMBL" id="UFQS01001346">
    <property type="protein sequence ID" value="SSX10440.1"/>
    <property type="molecule type" value="Genomic_DNA"/>
</dbReference>
<feature type="domain" description="Peptidase S1" evidence="9">
    <location>
        <begin position="45"/>
        <end position="271"/>
    </location>
</feature>
<sequence>MCKFISLHFILIFTCINAEIYENNTFTLPLLGIHLPADKIIQSHISLRLKSMEKVKFGNGHFCNAVLFAPRFAITAAHCVQGIRKSGIIVVKNNRSLFRKTSKIEIFDIKKVILNEKYNARTKVNDIALLELQAHGKNETTSDLKPINEKFIMDFKSTKVTKCQIRGWGAVVKGLEISETLKTANVSLITPQLCNTTYPYVDIIRQGMFCAISFDDMDTGPCIGDSGGSLICENILIGIVSWGLESCQYQKAPTVYTNVGFFTNWIISKVTQSELVKVKTWQKQKKEEIINKKKKKDDEFLEYYEDGANSIEMLYLIHLNLIITYFLTHLQ</sequence>
<feature type="chain" id="PRO_5033342779" evidence="8">
    <location>
        <begin position="19"/>
        <end position="331"/>
    </location>
</feature>
<evidence type="ECO:0000256" key="4">
    <source>
        <dbReference type="ARBA" id="ARBA00022825"/>
    </source>
</evidence>
<organism evidence="10">
    <name type="scientific">Culicoides sonorensis</name>
    <name type="common">Biting midge</name>
    <dbReference type="NCBI Taxonomy" id="179676"/>
    <lineage>
        <taxon>Eukaryota</taxon>
        <taxon>Metazoa</taxon>
        <taxon>Ecdysozoa</taxon>
        <taxon>Arthropoda</taxon>
        <taxon>Hexapoda</taxon>
        <taxon>Insecta</taxon>
        <taxon>Pterygota</taxon>
        <taxon>Neoptera</taxon>
        <taxon>Endopterygota</taxon>
        <taxon>Diptera</taxon>
        <taxon>Nematocera</taxon>
        <taxon>Chironomoidea</taxon>
        <taxon>Ceratopogonidae</taxon>
        <taxon>Ceratopogoninae</taxon>
        <taxon>Culicoides</taxon>
        <taxon>Monoculicoides</taxon>
    </lineage>
</organism>
<reference evidence="11" key="2">
    <citation type="submission" date="2018-07" db="EMBL/GenBank/DDBJ databases">
        <authorList>
            <person name="Quirk P.G."/>
            <person name="Krulwich T.A."/>
        </authorList>
    </citation>
    <scope>NUCLEOTIDE SEQUENCE</scope>
</reference>
<keyword evidence="4 7" id="KW-0720">Serine protease</keyword>
<comment type="subcellular location">
    <subcellularLocation>
        <location evidence="1">Secreted</location>
        <location evidence="1">Extracellular space</location>
    </subcellularLocation>
</comment>
<dbReference type="FunFam" id="2.40.10.10:FF:000036">
    <property type="entry name" value="Trypsin beta"/>
    <property type="match status" value="1"/>
</dbReference>
<evidence type="ECO:0000313" key="11">
    <source>
        <dbReference type="EMBL" id="SSX30126.1"/>
    </source>
</evidence>
<evidence type="ECO:0000256" key="3">
    <source>
        <dbReference type="ARBA" id="ARBA00022801"/>
    </source>
</evidence>
<evidence type="ECO:0000256" key="7">
    <source>
        <dbReference type="RuleBase" id="RU363034"/>
    </source>
</evidence>
<dbReference type="GO" id="GO:0006508">
    <property type="term" value="P:proteolysis"/>
    <property type="evidence" value="ECO:0007669"/>
    <property type="project" value="UniProtKB-KW"/>
</dbReference>
<dbReference type="PRINTS" id="PR00722">
    <property type="entry name" value="CHYMOTRYPSIN"/>
</dbReference>
<dbReference type="CDD" id="cd00190">
    <property type="entry name" value="Tryp_SPc"/>
    <property type="match status" value="1"/>
</dbReference>